<accession>A0A841EG42</accession>
<dbReference type="EMBL" id="JACHLY010000001">
    <property type="protein sequence ID" value="MBB5999838.1"/>
    <property type="molecule type" value="Genomic_DNA"/>
</dbReference>
<organism evidence="1 2">
    <name type="scientific">Streptomonospora salina</name>
    <dbReference type="NCBI Taxonomy" id="104205"/>
    <lineage>
        <taxon>Bacteria</taxon>
        <taxon>Bacillati</taxon>
        <taxon>Actinomycetota</taxon>
        <taxon>Actinomycetes</taxon>
        <taxon>Streptosporangiales</taxon>
        <taxon>Nocardiopsidaceae</taxon>
        <taxon>Streptomonospora</taxon>
    </lineage>
</organism>
<proteinExistence type="predicted"/>
<evidence type="ECO:0000313" key="1">
    <source>
        <dbReference type="EMBL" id="MBB5999838.1"/>
    </source>
</evidence>
<keyword evidence="2" id="KW-1185">Reference proteome</keyword>
<dbReference type="Proteomes" id="UP000578077">
    <property type="component" value="Unassembled WGS sequence"/>
</dbReference>
<sequence>MHTVHPDELDAATRAIEAGEPVIVPTRPCLRSPG</sequence>
<name>A0A841EG42_9ACTN</name>
<evidence type="ECO:0000313" key="2">
    <source>
        <dbReference type="Proteomes" id="UP000578077"/>
    </source>
</evidence>
<reference evidence="1 2" key="1">
    <citation type="submission" date="2020-08" db="EMBL/GenBank/DDBJ databases">
        <title>Sequencing the genomes of 1000 actinobacteria strains.</title>
        <authorList>
            <person name="Klenk H.-P."/>
        </authorList>
    </citation>
    <scope>NUCLEOTIDE SEQUENCE [LARGE SCALE GENOMIC DNA]</scope>
    <source>
        <strain evidence="1 2">DSM 44593</strain>
    </source>
</reference>
<comment type="caution">
    <text evidence="1">The sequence shown here is derived from an EMBL/GenBank/DDBJ whole genome shotgun (WGS) entry which is preliminary data.</text>
</comment>
<protein>
    <submittedName>
        <fullName evidence="1">Uncharacterized protein</fullName>
    </submittedName>
</protein>
<gene>
    <name evidence="1" type="ORF">HNR25_003589</name>
</gene>
<dbReference type="AlphaFoldDB" id="A0A841EG42"/>